<dbReference type="SUPFAM" id="SSF141255">
    <property type="entry name" value="YccV-like"/>
    <property type="match status" value="1"/>
</dbReference>
<dbReference type="KEGG" id="tmk:QGN29_13620"/>
<keyword evidence="3" id="KW-0346">Stress response</keyword>
<evidence type="ECO:0000313" key="4">
    <source>
        <dbReference type="Proteomes" id="UP001268683"/>
    </source>
</evidence>
<gene>
    <name evidence="3" type="primary">hspQ</name>
    <name evidence="3" type="ORF">QGN29_13620</name>
</gene>
<dbReference type="Gene3D" id="2.30.30.390">
    <property type="entry name" value="Hemimethylated DNA-binding domain"/>
    <property type="match status" value="1"/>
</dbReference>
<dbReference type="RefSeq" id="WP_310798421.1">
    <property type="nucleotide sequence ID" value="NZ_CP123872.1"/>
</dbReference>
<dbReference type="InterPro" id="IPR011722">
    <property type="entry name" value="Hemimethylated_DNA-bd_dom"/>
</dbReference>
<accession>A0AA52H8X9</accession>
<keyword evidence="4" id="KW-1185">Reference proteome</keyword>
<dbReference type="SMART" id="SM00992">
    <property type="entry name" value="YccV-like"/>
    <property type="match status" value="1"/>
</dbReference>
<dbReference type="GO" id="GO:0003677">
    <property type="term" value="F:DNA binding"/>
    <property type="evidence" value="ECO:0007669"/>
    <property type="project" value="UniProtKB-UniRule"/>
</dbReference>
<dbReference type="InterPro" id="IPR036623">
    <property type="entry name" value="Hemimethylated_DNA-bd_sf"/>
</dbReference>
<reference evidence="3" key="1">
    <citation type="submission" date="2023-04" db="EMBL/GenBank/DDBJ databases">
        <title>Complete genome sequence of Temperatibacter marinus.</title>
        <authorList>
            <person name="Rong J.-C."/>
            <person name="Yi M.-L."/>
            <person name="Zhao Q."/>
        </authorList>
    </citation>
    <scope>NUCLEOTIDE SEQUENCE</scope>
    <source>
        <strain evidence="3">NBRC 110045</strain>
    </source>
</reference>
<feature type="domain" description="Hemimethylated DNA-binding" evidence="2">
    <location>
        <begin position="20"/>
        <end position="119"/>
    </location>
</feature>
<evidence type="ECO:0000259" key="2">
    <source>
        <dbReference type="SMART" id="SM00992"/>
    </source>
</evidence>
<sequence length="119" mass="13853">MTHLQSITCDPVKITPVFSEAKFAPGMYVRHRLFGYVGLIFDVDARYSQSEEWYEMMAKSAPKKDSPWYYVMVDGESHTTYVSEDHLIACENDHNIDHPMFKTLFTREGDDVHIRTTLN</sequence>
<evidence type="ECO:0000256" key="1">
    <source>
        <dbReference type="NCBIfam" id="TIGR02097"/>
    </source>
</evidence>
<dbReference type="AlphaFoldDB" id="A0AA52H8X9"/>
<dbReference type="Proteomes" id="UP001268683">
    <property type="component" value="Chromosome"/>
</dbReference>
<dbReference type="Pfam" id="PF08755">
    <property type="entry name" value="YccV-like"/>
    <property type="match status" value="1"/>
</dbReference>
<name>A0AA52H8X9_9PROT</name>
<proteinExistence type="predicted"/>
<dbReference type="EMBL" id="CP123872">
    <property type="protein sequence ID" value="WND02586.1"/>
    <property type="molecule type" value="Genomic_DNA"/>
</dbReference>
<dbReference type="NCBIfam" id="TIGR02097">
    <property type="entry name" value="yccV"/>
    <property type="match status" value="1"/>
</dbReference>
<organism evidence="3 4">
    <name type="scientific">Temperatibacter marinus</name>
    <dbReference type="NCBI Taxonomy" id="1456591"/>
    <lineage>
        <taxon>Bacteria</taxon>
        <taxon>Pseudomonadati</taxon>
        <taxon>Pseudomonadota</taxon>
        <taxon>Alphaproteobacteria</taxon>
        <taxon>Kordiimonadales</taxon>
        <taxon>Temperatibacteraceae</taxon>
        <taxon>Temperatibacter</taxon>
    </lineage>
</organism>
<evidence type="ECO:0000313" key="3">
    <source>
        <dbReference type="EMBL" id="WND02586.1"/>
    </source>
</evidence>
<protein>
    <recommendedName>
        <fullName evidence="1">Heat shock protein HspQ</fullName>
    </recommendedName>
</protein>